<dbReference type="SUPFAM" id="SSF50978">
    <property type="entry name" value="WD40 repeat-like"/>
    <property type="match status" value="1"/>
</dbReference>
<evidence type="ECO:0000313" key="2">
    <source>
        <dbReference type="Proteomes" id="UP000011083"/>
    </source>
</evidence>
<evidence type="ECO:0000313" key="1">
    <source>
        <dbReference type="EMBL" id="ELR13708.1"/>
    </source>
</evidence>
<reference evidence="1 2" key="1">
    <citation type="journal article" date="2013" name="Genome Biol.">
        <title>Genome of Acanthamoeba castellanii highlights extensive lateral gene transfer and early evolution of tyrosine kinase signaling.</title>
        <authorList>
            <person name="Clarke M."/>
            <person name="Lohan A.J."/>
            <person name="Liu B."/>
            <person name="Lagkouvardos I."/>
            <person name="Roy S."/>
            <person name="Zafar N."/>
            <person name="Bertelli C."/>
            <person name="Schilde C."/>
            <person name="Kianianmomeni A."/>
            <person name="Burglin T.R."/>
            <person name="Frech C."/>
            <person name="Turcotte B."/>
            <person name="Kopec K.O."/>
            <person name="Synnott J.M."/>
            <person name="Choo C."/>
            <person name="Paponov I."/>
            <person name="Finkler A."/>
            <person name="Soon Heng Tan C."/>
            <person name="Hutchins A.P."/>
            <person name="Weinmeier T."/>
            <person name="Rattei T."/>
            <person name="Chu J.S."/>
            <person name="Gimenez G."/>
            <person name="Irimia M."/>
            <person name="Rigden D.J."/>
            <person name="Fitzpatrick D.A."/>
            <person name="Lorenzo-Morales J."/>
            <person name="Bateman A."/>
            <person name="Chiu C.H."/>
            <person name="Tang P."/>
            <person name="Hegemann P."/>
            <person name="Fromm H."/>
            <person name="Raoult D."/>
            <person name="Greub G."/>
            <person name="Miranda-Saavedra D."/>
            <person name="Chen N."/>
            <person name="Nash P."/>
            <person name="Ginger M.L."/>
            <person name="Horn M."/>
            <person name="Schaap P."/>
            <person name="Caler L."/>
            <person name="Loftus B."/>
        </authorList>
    </citation>
    <scope>NUCLEOTIDE SEQUENCE [LARGE SCALE GENOMIC DNA]</scope>
    <source>
        <strain evidence="1 2">Neff</strain>
    </source>
</reference>
<gene>
    <name evidence="1" type="ORF">ACA1_341920</name>
</gene>
<name>L8GLW1_ACACF</name>
<dbReference type="OrthoDB" id="427795at2759"/>
<dbReference type="KEGG" id="acan:ACA1_341920"/>
<feature type="non-terminal residue" evidence="1">
    <location>
        <position position="148"/>
    </location>
</feature>
<organism evidence="1 2">
    <name type="scientific">Acanthamoeba castellanii (strain ATCC 30010 / Neff)</name>
    <dbReference type="NCBI Taxonomy" id="1257118"/>
    <lineage>
        <taxon>Eukaryota</taxon>
        <taxon>Amoebozoa</taxon>
        <taxon>Discosea</taxon>
        <taxon>Longamoebia</taxon>
        <taxon>Centramoebida</taxon>
        <taxon>Acanthamoebidae</taxon>
        <taxon>Acanthamoeba</taxon>
    </lineage>
</organism>
<dbReference type="Gene3D" id="2.130.10.10">
    <property type="entry name" value="YVTN repeat-like/Quinoprotein amine dehydrogenase"/>
    <property type="match status" value="1"/>
</dbReference>
<protein>
    <submittedName>
        <fullName evidence="1">Monad, putative</fullName>
    </submittedName>
</protein>
<proteinExistence type="predicted"/>
<dbReference type="InterPro" id="IPR036322">
    <property type="entry name" value="WD40_repeat_dom_sf"/>
</dbReference>
<dbReference type="AlphaFoldDB" id="L8GLW1"/>
<accession>L8GLW1</accession>
<dbReference type="VEuPathDB" id="AmoebaDB:ACA1_341920"/>
<sequence>MDAPTIVPSFASAALPFAPFCTLWIPSSARLLALGCRQDGSASLGALHLYKLEMPADSGQLRLLLDAAKQAGGKTTTGLSRAGLKCGTFDLSTPSGRLLAVGDFEGRVSVWDVERLQGERPLQTLFTIEGGHDQIVNSIDATPHLLLT</sequence>
<keyword evidence="2" id="KW-1185">Reference proteome</keyword>
<dbReference type="Proteomes" id="UP000011083">
    <property type="component" value="Unassembled WGS sequence"/>
</dbReference>
<dbReference type="InterPro" id="IPR015943">
    <property type="entry name" value="WD40/YVTN_repeat-like_dom_sf"/>
</dbReference>
<dbReference type="EMBL" id="KB008085">
    <property type="protein sequence ID" value="ELR13708.1"/>
    <property type="molecule type" value="Genomic_DNA"/>
</dbReference>
<dbReference type="RefSeq" id="XP_004335721.1">
    <property type="nucleotide sequence ID" value="XM_004335673.1"/>
</dbReference>
<dbReference type="GeneID" id="14914266"/>
<dbReference type="STRING" id="1257118.L8GLW1"/>